<dbReference type="Pfam" id="PF00015">
    <property type="entry name" value="MCPsignal"/>
    <property type="match status" value="1"/>
</dbReference>
<evidence type="ECO:0000256" key="7">
    <source>
        <dbReference type="ARBA" id="ARBA00023224"/>
    </source>
</evidence>
<dbReference type="PANTHER" id="PTHR32089">
    <property type="entry name" value="METHYL-ACCEPTING CHEMOTAXIS PROTEIN MCPB"/>
    <property type="match status" value="1"/>
</dbReference>
<evidence type="ECO:0000256" key="4">
    <source>
        <dbReference type="ARBA" id="ARBA00022692"/>
    </source>
</evidence>
<dbReference type="GO" id="GO:0006935">
    <property type="term" value="P:chemotaxis"/>
    <property type="evidence" value="ECO:0007669"/>
    <property type="project" value="UniProtKB-KW"/>
</dbReference>
<name>A0A268NZB0_SHOCL</name>
<dbReference type="Pfam" id="PF00672">
    <property type="entry name" value="HAMP"/>
    <property type="match status" value="1"/>
</dbReference>
<organism evidence="13 14">
    <name type="scientific">Shouchella clausii</name>
    <name type="common">Alkalihalobacillus clausii</name>
    <dbReference type="NCBI Taxonomy" id="79880"/>
    <lineage>
        <taxon>Bacteria</taxon>
        <taxon>Bacillati</taxon>
        <taxon>Bacillota</taxon>
        <taxon>Bacilli</taxon>
        <taxon>Bacillales</taxon>
        <taxon>Bacillaceae</taxon>
        <taxon>Shouchella</taxon>
    </lineage>
</organism>
<dbReference type="EMBL" id="NPCC01000012">
    <property type="protein sequence ID" value="PAE88778.1"/>
    <property type="molecule type" value="Genomic_DNA"/>
</dbReference>
<dbReference type="PROSITE" id="PS50111">
    <property type="entry name" value="CHEMOTAXIS_TRANSDUC_2"/>
    <property type="match status" value="1"/>
</dbReference>
<dbReference type="AlphaFoldDB" id="A0A268NZB0"/>
<dbReference type="CDD" id="cd18773">
    <property type="entry name" value="PDC1_HK_sensor"/>
    <property type="match status" value="1"/>
</dbReference>
<feature type="domain" description="Methyl-accepting transducer" evidence="11">
    <location>
        <begin position="371"/>
        <end position="607"/>
    </location>
</feature>
<dbReference type="RefSeq" id="WP_011248799.1">
    <property type="nucleotide sequence ID" value="NZ_CP174174.1"/>
</dbReference>
<keyword evidence="2" id="KW-1003">Cell membrane</keyword>
<reference evidence="13 14" key="1">
    <citation type="submission" date="2017-07" db="EMBL/GenBank/DDBJ databases">
        <title>Isolation and whole genome analysis of endospore-forming bacteria from heroin.</title>
        <authorList>
            <person name="Kalinowski J."/>
            <person name="Ahrens B."/>
            <person name="Al-Dilaimi A."/>
            <person name="Winkler A."/>
            <person name="Wibberg D."/>
            <person name="Schleenbecker U."/>
            <person name="Ruckert C."/>
            <person name="Wolfel R."/>
            <person name="Grass G."/>
        </authorList>
    </citation>
    <scope>NUCLEOTIDE SEQUENCE [LARGE SCALE GENOMIC DNA]</scope>
    <source>
        <strain evidence="13 14">7539</strain>
    </source>
</reference>
<keyword evidence="3" id="KW-0145">Chemotaxis</keyword>
<dbReference type="PANTHER" id="PTHR32089:SF114">
    <property type="entry name" value="METHYL-ACCEPTING CHEMOTAXIS PROTEIN MCPB"/>
    <property type="match status" value="1"/>
</dbReference>
<evidence type="ECO:0000256" key="2">
    <source>
        <dbReference type="ARBA" id="ARBA00022475"/>
    </source>
</evidence>
<protein>
    <submittedName>
        <fullName evidence="13">Methyl-accepting chemotaxis protein</fullName>
    </submittedName>
</protein>
<keyword evidence="4 10" id="KW-0812">Transmembrane</keyword>
<dbReference type="SMART" id="SM00283">
    <property type="entry name" value="MA"/>
    <property type="match status" value="1"/>
</dbReference>
<dbReference type="GO" id="GO:0005886">
    <property type="term" value="C:plasma membrane"/>
    <property type="evidence" value="ECO:0007669"/>
    <property type="project" value="UniProtKB-SubCell"/>
</dbReference>
<feature type="domain" description="HAMP" evidence="12">
    <location>
        <begin position="298"/>
        <end position="352"/>
    </location>
</feature>
<evidence type="ECO:0000256" key="5">
    <source>
        <dbReference type="ARBA" id="ARBA00022989"/>
    </source>
</evidence>
<evidence type="ECO:0000256" key="1">
    <source>
        <dbReference type="ARBA" id="ARBA00004651"/>
    </source>
</evidence>
<dbReference type="InterPro" id="IPR004089">
    <property type="entry name" value="MCPsignal_dom"/>
</dbReference>
<dbReference type="InterPro" id="IPR003660">
    <property type="entry name" value="HAMP_dom"/>
</dbReference>
<evidence type="ECO:0000259" key="11">
    <source>
        <dbReference type="PROSITE" id="PS50111"/>
    </source>
</evidence>
<comment type="similarity">
    <text evidence="8">Belongs to the methyl-accepting chemotaxis (MCP) protein family.</text>
</comment>
<keyword evidence="5 10" id="KW-1133">Transmembrane helix</keyword>
<gene>
    <name evidence="13" type="ORF">CHH72_10395</name>
</gene>
<dbReference type="PROSITE" id="PS50885">
    <property type="entry name" value="HAMP"/>
    <property type="match status" value="1"/>
</dbReference>
<evidence type="ECO:0000256" key="8">
    <source>
        <dbReference type="ARBA" id="ARBA00029447"/>
    </source>
</evidence>
<comment type="subcellular location">
    <subcellularLocation>
        <location evidence="1">Cell membrane</location>
        <topology evidence="1">Multi-pass membrane protein</topology>
    </subcellularLocation>
</comment>
<evidence type="ECO:0000256" key="9">
    <source>
        <dbReference type="PROSITE-ProRule" id="PRU00284"/>
    </source>
</evidence>
<feature type="transmembrane region" description="Helical" evidence="10">
    <location>
        <begin position="274"/>
        <end position="297"/>
    </location>
</feature>
<evidence type="ECO:0000256" key="10">
    <source>
        <dbReference type="SAM" id="Phobius"/>
    </source>
</evidence>
<dbReference type="InterPro" id="IPR033479">
    <property type="entry name" value="dCache_1"/>
</dbReference>
<dbReference type="Proteomes" id="UP000216207">
    <property type="component" value="Unassembled WGS sequence"/>
</dbReference>
<evidence type="ECO:0000259" key="12">
    <source>
        <dbReference type="PROSITE" id="PS50885"/>
    </source>
</evidence>
<dbReference type="Gene3D" id="1.10.287.950">
    <property type="entry name" value="Methyl-accepting chemotaxis protein"/>
    <property type="match status" value="1"/>
</dbReference>
<dbReference type="CDD" id="cd11386">
    <property type="entry name" value="MCP_signal"/>
    <property type="match status" value="1"/>
</dbReference>
<dbReference type="SMART" id="SM00304">
    <property type="entry name" value="HAMP"/>
    <property type="match status" value="2"/>
</dbReference>
<dbReference type="Pfam" id="PF02743">
    <property type="entry name" value="dCache_1"/>
    <property type="match status" value="1"/>
</dbReference>
<keyword evidence="7 9" id="KW-0807">Transducer</keyword>
<proteinExistence type="inferred from homology"/>
<dbReference type="Gene3D" id="3.30.450.20">
    <property type="entry name" value="PAS domain"/>
    <property type="match status" value="2"/>
</dbReference>
<comment type="caution">
    <text evidence="13">The sequence shown here is derived from an EMBL/GenBank/DDBJ whole genome shotgun (WGS) entry which is preliminary data.</text>
</comment>
<dbReference type="CDD" id="cd12912">
    <property type="entry name" value="PDC2_MCP_like"/>
    <property type="match status" value="1"/>
</dbReference>
<evidence type="ECO:0000313" key="13">
    <source>
        <dbReference type="EMBL" id="PAE88778.1"/>
    </source>
</evidence>
<dbReference type="Gene3D" id="6.10.340.10">
    <property type="match status" value="1"/>
</dbReference>
<dbReference type="SUPFAM" id="SSF58104">
    <property type="entry name" value="Methyl-accepting chemotaxis protein (MCP) signaling domain"/>
    <property type="match status" value="1"/>
</dbReference>
<evidence type="ECO:0000256" key="3">
    <source>
        <dbReference type="ARBA" id="ARBA00022500"/>
    </source>
</evidence>
<evidence type="ECO:0000313" key="14">
    <source>
        <dbReference type="Proteomes" id="UP000216207"/>
    </source>
</evidence>
<keyword evidence="6 10" id="KW-0472">Membrane</keyword>
<dbReference type="OMA" id="ADWYVAL"/>
<accession>A0A268NZB0</accession>
<sequence length="657" mass="71163">MIGKKTLNLKWKLFLAFGLFLLIPSLVIGLFSYSSTRDNVEETMLEQASHTTANVHASLQQFMELQTDSVHYAGRTINVKELSDEQLEQRLVDLTNINENILEVYLVGQTGEAVAYNSSTGFGPEEGLQESSWFKQANARQVEVSISEPILTVEGEEEHVEVIMGTLTADSTNVLGIRISLKELTGQVNAAKIGSTGYMYLADQFGRIVTHPTRETGEFLPVNLMQQFEDESGQFQSEEDGVVRELNYNKISPTDWVLVGAMLPNEASQTVQPILQTMLIVIAATLVVGCVIIYFVVRSVVAPLSGLAKMANVIKSGNLGAKYEGKALANDEIGALAEAFDDMRNSLILTLSHIQDKATYLASSSEELQASTEQNMQATEQITLAVQEVSSGVDAQSSSMEQGRKATTSVSQGISDIVLSASSVQTAVDQAAAMVDSGQKGVERSVSQMNAIDAHVSELAGTIESLEQQAKTIGQVIRLISDISEQTNLLALNASIEAARAGEHGRGFAVVADEVRKLAEQTNEAAQNVQEQIRGIQTGTMSAGKAMQAGKGEVAKGVEVIQDAGDSFTAIQSHMDEVRQKINQVTNEAKQMSIQTEQFMLSYDNISQAAETTSAHVQNVSAATEEQLASMEEILSSTTNLSALAEELEEMIQRFKW</sequence>
<dbReference type="CDD" id="cd06225">
    <property type="entry name" value="HAMP"/>
    <property type="match status" value="1"/>
</dbReference>
<evidence type="ECO:0000256" key="6">
    <source>
        <dbReference type="ARBA" id="ARBA00023136"/>
    </source>
</evidence>
<dbReference type="GO" id="GO:0007165">
    <property type="term" value="P:signal transduction"/>
    <property type="evidence" value="ECO:0007669"/>
    <property type="project" value="UniProtKB-KW"/>
</dbReference>